<dbReference type="Pfam" id="PF14223">
    <property type="entry name" value="Retrotran_gag_2"/>
    <property type="match status" value="1"/>
</dbReference>
<feature type="domain" description="K Homology" evidence="3">
    <location>
        <begin position="847"/>
        <end position="884"/>
    </location>
</feature>
<dbReference type="GO" id="GO:0016020">
    <property type="term" value="C:membrane"/>
    <property type="evidence" value="ECO:0007669"/>
    <property type="project" value="TreeGrafter"/>
</dbReference>
<dbReference type="Pfam" id="PF00013">
    <property type="entry name" value="KH_1"/>
    <property type="match status" value="1"/>
</dbReference>
<dbReference type="AlphaFoldDB" id="A0A498HE77"/>
<dbReference type="Gene3D" id="1.25.40.20">
    <property type="entry name" value="Ankyrin repeat-containing domain"/>
    <property type="match status" value="1"/>
</dbReference>
<keyword evidence="6" id="KW-1185">Reference proteome</keyword>
<dbReference type="InterPro" id="IPR036612">
    <property type="entry name" value="KH_dom_type_1_sf"/>
</dbReference>
<evidence type="ECO:0000313" key="5">
    <source>
        <dbReference type="EMBL" id="RXH68182.1"/>
    </source>
</evidence>
<keyword evidence="2" id="KW-0472">Membrane</keyword>
<dbReference type="SUPFAM" id="SSF48403">
    <property type="entry name" value="Ankyrin repeat"/>
    <property type="match status" value="1"/>
</dbReference>
<feature type="transmembrane region" description="Helical" evidence="2">
    <location>
        <begin position="449"/>
        <end position="469"/>
    </location>
</feature>
<dbReference type="PANTHER" id="PTHR24177">
    <property type="entry name" value="CASKIN"/>
    <property type="match status" value="1"/>
</dbReference>
<dbReference type="EMBL" id="RDQH01000343">
    <property type="protein sequence ID" value="RXH68182.1"/>
    <property type="molecule type" value="Genomic_DNA"/>
</dbReference>
<dbReference type="Proteomes" id="UP000290289">
    <property type="component" value="Chromosome 17"/>
</dbReference>
<accession>A0A498HE77</accession>
<keyword evidence="2" id="KW-0812">Transmembrane</keyword>
<dbReference type="InterPro" id="IPR004088">
    <property type="entry name" value="KH_dom_type_1"/>
</dbReference>
<dbReference type="PROSITE" id="PS50084">
    <property type="entry name" value="KH_TYPE_1"/>
    <property type="match status" value="1"/>
</dbReference>
<feature type="transmembrane region" description="Helical" evidence="2">
    <location>
        <begin position="555"/>
        <end position="572"/>
    </location>
</feature>
<gene>
    <name evidence="5" type="ORF">DVH24_028329</name>
</gene>
<evidence type="ECO:0000256" key="1">
    <source>
        <dbReference type="PROSITE-ProRule" id="PRU00117"/>
    </source>
</evidence>
<dbReference type="STRING" id="3750.A0A498HE77"/>
<feature type="transmembrane region" description="Helical" evidence="2">
    <location>
        <begin position="526"/>
        <end position="548"/>
    </location>
</feature>
<name>A0A498HE77_MALDO</name>
<sequence>MDLYLKNPKTNGDFNDFPHHQPLIDAVAKGDWSSAKKYLTMHPDAIRERGSLSGLTALHMAVSMGNEYMAKEVVGWMTKEDLEIEDANGVTAIALATLIGLEVARCIIEKNKRLLCIPCNLQNMIPLIMACHGGHWGLARYLYSVTPLEALTSTQDNCRTGADLISHCFSSKELDIALDLIQRCPNLAFATNSTGKTLLEELACIQIRHASEIRDVRIDVQKQANDPVNDQKDLIIRSVMALPRGLVSNLRKLFGIDHMYKMKQIHVQSLEVLQGMCKMTEGVSLKQMQGSSVQTALFKAVEYGNDEFLRQLFTANILALGIYDENAKGMFQFSIECRQEKVYNFFHEFIQIMNVRTESRVDKFNNTLLHSAARLSPPAQLKHIQCAALQMQRELQWFKEVEKIVPSKFLEVVNHPDGMTARDLFTKNHKELAKEGERSMKATATSCTVVAALIVTIMFIAVFSVPGGSKAGFPVFLNKRIFMVFIVADVFSLFSSTTSVLTFLGILNSRYAENDFLKSLPTKMMIGLFTLFSSIVAMMIAFSSTLFLMLEAKKWMVYPMILLASVPVVSFVWMQFSLLVEIFISTYGAGIFLIKQKSKHWSFSSGMMDGNNRNFFKKCRNIQFKRRGGNNNYKKGKWNDSSHERVIIINSSPTKISSKQNNHENLADGNEMEPHCAAQDALLKVHDRIVEEDRFGGVTFDDDNENRVVTTRLLVPNNMVGCPSCRSASNLSSGPRMQSLCASEVCRWKLVGISAKQNMTKRALYEVSNLLHQNPRKDKPPSGFPMPFLSPRNPMLSNRAPSHTMSPMPWTGGYENRSGFVRGGFNGFPPGHGGEALALADWEIWWVIGKGGFNVKQLQLQTGASIHAQDASKDSEESVIHVSAFEALWNPRSQTIETILELQNRTSEFPDKGIITTRLLVLGCLLGQGDEMRRRTQADIRVYSKTYLLAEDLWDIVKGTHEPLEEEEEERKAWKKKDVKALHPIQSSCGDETYKFIKDKTTAKEAWDTLVGIYLSSLDNSCSLLIFEDCHYSIEQSELVILFCFIIFLINRPNITLDN</sequence>
<dbReference type="GO" id="GO:0003723">
    <property type="term" value="F:RNA binding"/>
    <property type="evidence" value="ECO:0007669"/>
    <property type="project" value="UniProtKB-UniRule"/>
</dbReference>
<evidence type="ECO:0000259" key="4">
    <source>
        <dbReference type="Pfam" id="PF13962"/>
    </source>
</evidence>
<comment type="caution">
    <text evidence="5">The sequence shown here is derived from an EMBL/GenBank/DDBJ whole genome shotgun (WGS) entry which is preliminary data.</text>
</comment>
<dbReference type="InterPro" id="IPR026961">
    <property type="entry name" value="PGG_dom"/>
</dbReference>
<dbReference type="PANTHER" id="PTHR24177:SF329">
    <property type="entry name" value="ANKYRIN REPEAT PROTEIN"/>
    <property type="match status" value="1"/>
</dbReference>
<evidence type="ECO:0000256" key="2">
    <source>
        <dbReference type="SAM" id="Phobius"/>
    </source>
</evidence>
<dbReference type="Pfam" id="PF13962">
    <property type="entry name" value="PGG"/>
    <property type="match status" value="1"/>
</dbReference>
<feature type="transmembrane region" description="Helical" evidence="2">
    <location>
        <begin position="481"/>
        <end position="506"/>
    </location>
</feature>
<protein>
    <submittedName>
        <fullName evidence="5">Uncharacterized protein</fullName>
    </submittedName>
</protein>
<organism evidence="5 6">
    <name type="scientific">Malus domestica</name>
    <name type="common">Apple</name>
    <name type="synonym">Pyrus malus</name>
    <dbReference type="NCBI Taxonomy" id="3750"/>
    <lineage>
        <taxon>Eukaryota</taxon>
        <taxon>Viridiplantae</taxon>
        <taxon>Streptophyta</taxon>
        <taxon>Embryophyta</taxon>
        <taxon>Tracheophyta</taxon>
        <taxon>Spermatophyta</taxon>
        <taxon>Magnoliopsida</taxon>
        <taxon>eudicotyledons</taxon>
        <taxon>Gunneridae</taxon>
        <taxon>Pentapetalae</taxon>
        <taxon>rosids</taxon>
        <taxon>fabids</taxon>
        <taxon>Rosales</taxon>
        <taxon>Rosaceae</taxon>
        <taxon>Amygdaloideae</taxon>
        <taxon>Maleae</taxon>
        <taxon>Malus</taxon>
    </lineage>
</organism>
<evidence type="ECO:0000259" key="3">
    <source>
        <dbReference type="Pfam" id="PF00013"/>
    </source>
</evidence>
<keyword evidence="1" id="KW-0694">RNA-binding</keyword>
<feature type="domain" description="PGG" evidence="4">
    <location>
        <begin position="439"/>
        <end position="548"/>
    </location>
</feature>
<evidence type="ECO:0000313" key="6">
    <source>
        <dbReference type="Proteomes" id="UP000290289"/>
    </source>
</evidence>
<dbReference type="InterPro" id="IPR036770">
    <property type="entry name" value="Ankyrin_rpt-contain_sf"/>
</dbReference>
<reference evidence="5 6" key="1">
    <citation type="submission" date="2018-10" db="EMBL/GenBank/DDBJ databases">
        <title>A high-quality apple genome assembly.</title>
        <authorList>
            <person name="Hu J."/>
        </authorList>
    </citation>
    <scope>NUCLEOTIDE SEQUENCE [LARGE SCALE GENOMIC DNA]</scope>
    <source>
        <strain evidence="6">cv. HFTH1</strain>
        <tissue evidence="5">Young leaf</tissue>
    </source>
</reference>
<keyword evidence="2" id="KW-1133">Transmembrane helix</keyword>
<proteinExistence type="predicted"/>
<dbReference type="SUPFAM" id="SSF54791">
    <property type="entry name" value="Eukaryotic type KH-domain (KH-domain type I)"/>
    <property type="match status" value="1"/>
</dbReference>
<dbReference type="Gene3D" id="3.30.310.210">
    <property type="match status" value="1"/>
</dbReference>